<dbReference type="OrthoDB" id="944647at2"/>
<reference evidence="1 2" key="1">
    <citation type="submission" date="2019-08" db="EMBL/GenBank/DDBJ databases">
        <title>Genome of Phaeodactylibacter luteus.</title>
        <authorList>
            <person name="Bowman J.P."/>
        </authorList>
    </citation>
    <scope>NUCLEOTIDE SEQUENCE [LARGE SCALE GENOMIC DNA]</scope>
    <source>
        <strain evidence="1 2">KCTC 42180</strain>
    </source>
</reference>
<dbReference type="EMBL" id="VOOR01000032">
    <property type="protein sequence ID" value="TXB62325.1"/>
    <property type="molecule type" value="Genomic_DNA"/>
</dbReference>
<keyword evidence="2" id="KW-1185">Reference proteome</keyword>
<sequence length="178" mass="20449">MSNQKKSSSETYQIYIASLSDYNAGILHGKWVDVEGLTTDEIQEEINEILRTSPYTKQYGEVAEEWAIHDFELGGIRISEYESLDTIVSIVEALAEHGEAFAIYYNDVSDLETAISNFEEAYQGEYDSFLDYATQTFDELYAHSIPENLRYYIDYSAFARDLDADGYFFEDGHVFRPV</sequence>
<dbReference type="InterPro" id="IPR009899">
    <property type="entry name" value="ArdA"/>
</dbReference>
<accession>A0A5C6RK88</accession>
<gene>
    <name evidence="1" type="ORF">FRY97_14865</name>
</gene>
<dbReference type="AlphaFoldDB" id="A0A5C6RK88"/>
<dbReference type="Pfam" id="PF07275">
    <property type="entry name" value="ArdA"/>
    <property type="match status" value="1"/>
</dbReference>
<dbReference type="Gene3D" id="1.10.10.1190">
    <property type="entry name" value="Antirestriction protein ArdA, domain 3"/>
    <property type="match status" value="1"/>
</dbReference>
<dbReference type="InterPro" id="IPR041895">
    <property type="entry name" value="ArdA_dom1"/>
</dbReference>
<dbReference type="RefSeq" id="WP_147168345.1">
    <property type="nucleotide sequence ID" value="NZ_VOOR01000032.1"/>
</dbReference>
<dbReference type="Gene3D" id="3.10.20.480">
    <property type="entry name" value="Antirestriction protein ArdA, domain 1"/>
    <property type="match status" value="1"/>
</dbReference>
<organism evidence="1 2">
    <name type="scientific">Phaeodactylibacter luteus</name>
    <dbReference type="NCBI Taxonomy" id="1564516"/>
    <lineage>
        <taxon>Bacteria</taxon>
        <taxon>Pseudomonadati</taxon>
        <taxon>Bacteroidota</taxon>
        <taxon>Saprospiria</taxon>
        <taxon>Saprospirales</taxon>
        <taxon>Haliscomenobacteraceae</taxon>
        <taxon>Phaeodactylibacter</taxon>
    </lineage>
</organism>
<dbReference type="InterPro" id="IPR041893">
    <property type="entry name" value="ArdA_dom3"/>
</dbReference>
<evidence type="ECO:0000313" key="2">
    <source>
        <dbReference type="Proteomes" id="UP000321580"/>
    </source>
</evidence>
<protein>
    <submittedName>
        <fullName evidence="1">Antirestriction protein ArdA</fullName>
    </submittedName>
</protein>
<proteinExistence type="predicted"/>
<name>A0A5C6RK88_9BACT</name>
<comment type="caution">
    <text evidence="1">The sequence shown here is derived from an EMBL/GenBank/DDBJ whole genome shotgun (WGS) entry which is preliminary data.</text>
</comment>
<dbReference type="Proteomes" id="UP000321580">
    <property type="component" value="Unassembled WGS sequence"/>
</dbReference>
<evidence type="ECO:0000313" key="1">
    <source>
        <dbReference type="EMBL" id="TXB62325.1"/>
    </source>
</evidence>